<comment type="caution">
    <text evidence="10">The sequence shown here is derived from an EMBL/GenBank/DDBJ whole genome shotgun (WGS) entry which is preliminary data.</text>
</comment>
<dbReference type="HAMAP" id="MF_00238">
    <property type="entry name" value="Cytidyl_kinase_type1"/>
    <property type="match status" value="1"/>
</dbReference>
<evidence type="ECO:0000256" key="6">
    <source>
        <dbReference type="ARBA" id="ARBA00047615"/>
    </source>
</evidence>
<dbReference type="Gene3D" id="3.40.50.300">
    <property type="entry name" value="P-loop containing nucleotide triphosphate hydrolases"/>
    <property type="match status" value="1"/>
</dbReference>
<evidence type="ECO:0000259" key="9">
    <source>
        <dbReference type="Pfam" id="PF02224"/>
    </source>
</evidence>
<feature type="domain" description="Cytidylate kinase" evidence="9">
    <location>
        <begin position="28"/>
        <end position="217"/>
    </location>
</feature>
<feature type="binding site" evidence="8">
    <location>
        <begin position="32"/>
        <end position="40"/>
    </location>
    <ligand>
        <name>ATP</name>
        <dbReference type="ChEBI" id="CHEBI:30616"/>
    </ligand>
</feature>
<evidence type="ECO:0000313" key="11">
    <source>
        <dbReference type="Proteomes" id="UP001055167"/>
    </source>
</evidence>
<protein>
    <recommendedName>
        <fullName evidence="8">Cytidylate kinase</fullName>
        <shortName evidence="8">CK</shortName>
        <ecNumber evidence="8">2.7.4.25</ecNumber>
    </recommendedName>
    <alternativeName>
        <fullName evidence="8">Cytidine monophosphate kinase</fullName>
        <shortName evidence="8">CMP kinase</shortName>
    </alternativeName>
</protein>
<name>A0ABQ4R6F4_9HYPH</name>
<keyword evidence="5 8" id="KW-0067">ATP-binding</keyword>
<comment type="subcellular location">
    <subcellularLocation>
        <location evidence="8">Cytoplasm</location>
    </subcellularLocation>
</comment>
<proteinExistence type="inferred from homology"/>
<keyword evidence="2 8" id="KW-0808">Transferase</keyword>
<dbReference type="InterPro" id="IPR027417">
    <property type="entry name" value="P-loop_NTPase"/>
</dbReference>
<evidence type="ECO:0000256" key="3">
    <source>
        <dbReference type="ARBA" id="ARBA00022741"/>
    </source>
</evidence>
<evidence type="ECO:0000256" key="5">
    <source>
        <dbReference type="ARBA" id="ARBA00022840"/>
    </source>
</evidence>
<keyword evidence="3 8" id="KW-0547">Nucleotide-binding</keyword>
<evidence type="ECO:0000256" key="4">
    <source>
        <dbReference type="ARBA" id="ARBA00022777"/>
    </source>
</evidence>
<keyword evidence="11" id="KW-1185">Reference proteome</keyword>
<reference evidence="10" key="2">
    <citation type="submission" date="2021-08" db="EMBL/GenBank/DDBJ databases">
        <authorList>
            <person name="Tani A."/>
            <person name="Ola A."/>
            <person name="Ogura Y."/>
            <person name="Katsura K."/>
            <person name="Hayashi T."/>
        </authorList>
    </citation>
    <scope>NUCLEOTIDE SEQUENCE</scope>
    <source>
        <strain evidence="10">KCTC 52305</strain>
    </source>
</reference>
<dbReference type="GO" id="GO:0016301">
    <property type="term" value="F:kinase activity"/>
    <property type="evidence" value="ECO:0007669"/>
    <property type="project" value="UniProtKB-KW"/>
</dbReference>
<comment type="similarity">
    <text evidence="1 8">Belongs to the cytidylate kinase family. Type 1 subfamily.</text>
</comment>
<dbReference type="EMBL" id="BPQH01000027">
    <property type="protein sequence ID" value="GJD53266.1"/>
    <property type="molecule type" value="Genomic_DNA"/>
</dbReference>
<evidence type="ECO:0000256" key="8">
    <source>
        <dbReference type="HAMAP-Rule" id="MF_00238"/>
    </source>
</evidence>
<evidence type="ECO:0000256" key="1">
    <source>
        <dbReference type="ARBA" id="ARBA00009427"/>
    </source>
</evidence>
<dbReference type="Pfam" id="PF02224">
    <property type="entry name" value="Cytidylate_kin"/>
    <property type="match status" value="1"/>
</dbReference>
<gene>
    <name evidence="8 10" type="primary">cmk</name>
    <name evidence="10" type="ORF">OPKNFCMD_6039</name>
</gene>
<reference evidence="10" key="1">
    <citation type="journal article" date="2021" name="Front. Microbiol.">
        <title>Comprehensive Comparative Genomics and Phenotyping of Methylobacterium Species.</title>
        <authorList>
            <person name="Alessa O."/>
            <person name="Ogura Y."/>
            <person name="Fujitani Y."/>
            <person name="Takami H."/>
            <person name="Hayashi T."/>
            <person name="Sahin N."/>
            <person name="Tani A."/>
        </authorList>
    </citation>
    <scope>NUCLEOTIDE SEQUENCE</scope>
    <source>
        <strain evidence="10">KCTC 52305</strain>
    </source>
</reference>
<keyword evidence="8" id="KW-0963">Cytoplasm</keyword>
<dbReference type="InterPro" id="IPR003136">
    <property type="entry name" value="Cytidylate_kin"/>
</dbReference>
<evidence type="ECO:0000256" key="2">
    <source>
        <dbReference type="ARBA" id="ARBA00022679"/>
    </source>
</evidence>
<organism evidence="10 11">
    <name type="scientific">Methylobacterium crusticola</name>
    <dbReference type="NCBI Taxonomy" id="1697972"/>
    <lineage>
        <taxon>Bacteria</taxon>
        <taxon>Pseudomonadati</taxon>
        <taxon>Pseudomonadota</taxon>
        <taxon>Alphaproteobacteria</taxon>
        <taxon>Hyphomicrobiales</taxon>
        <taxon>Methylobacteriaceae</taxon>
        <taxon>Methylobacterium</taxon>
    </lineage>
</organism>
<keyword evidence="4 8" id="KW-0418">Kinase</keyword>
<dbReference type="EC" id="2.7.4.25" evidence="8"/>
<dbReference type="NCBIfam" id="TIGR00017">
    <property type="entry name" value="cmk"/>
    <property type="match status" value="1"/>
</dbReference>
<evidence type="ECO:0000256" key="7">
    <source>
        <dbReference type="ARBA" id="ARBA00048478"/>
    </source>
</evidence>
<accession>A0ABQ4R6F4</accession>
<dbReference type="SUPFAM" id="SSF52540">
    <property type="entry name" value="P-loop containing nucleoside triphosphate hydrolases"/>
    <property type="match status" value="1"/>
</dbReference>
<evidence type="ECO:0000313" key="10">
    <source>
        <dbReference type="EMBL" id="GJD53266.1"/>
    </source>
</evidence>
<dbReference type="CDD" id="cd02020">
    <property type="entry name" value="CMPK"/>
    <property type="match status" value="1"/>
</dbReference>
<comment type="catalytic activity">
    <reaction evidence="6 8">
        <text>dCMP + ATP = dCDP + ADP</text>
        <dbReference type="Rhea" id="RHEA:25094"/>
        <dbReference type="ChEBI" id="CHEBI:30616"/>
        <dbReference type="ChEBI" id="CHEBI:57566"/>
        <dbReference type="ChEBI" id="CHEBI:58593"/>
        <dbReference type="ChEBI" id="CHEBI:456216"/>
        <dbReference type="EC" id="2.7.4.25"/>
    </reaction>
</comment>
<dbReference type="Proteomes" id="UP001055167">
    <property type="component" value="Unassembled WGS sequence"/>
</dbReference>
<sequence length="232" mass="24339">MTVHAAVRTTVLSADAVGPEDVRDAMIIAIDGPAASGKGTLAKRLAIHYGLPHLDTGLLYRAVALALLDTDRKLPDPEAAAAAARALRAEALGDPRLRERAMGDAASIVSAIPAVRAALLDWQRRFAGAPEGAVLDGRDIGTVVCPGAAVKLFVTASAEERARRRHRELGGRGETATFEAVLADIVRRDARDADRDAAPLRVAQDAVVIDTTELDADAAFRAATSVVDARRG</sequence>
<comment type="catalytic activity">
    <reaction evidence="7 8">
        <text>CMP + ATP = CDP + ADP</text>
        <dbReference type="Rhea" id="RHEA:11600"/>
        <dbReference type="ChEBI" id="CHEBI:30616"/>
        <dbReference type="ChEBI" id="CHEBI:58069"/>
        <dbReference type="ChEBI" id="CHEBI:60377"/>
        <dbReference type="ChEBI" id="CHEBI:456216"/>
        <dbReference type="EC" id="2.7.4.25"/>
    </reaction>
</comment>
<dbReference type="InterPro" id="IPR011994">
    <property type="entry name" value="Cytidylate_kinase_dom"/>
</dbReference>